<reference evidence="1 2" key="1">
    <citation type="submission" date="2020-03" db="EMBL/GenBank/DDBJ databases">
        <title>Genomic Encyclopedia of Type Strains, Phase IV (KMG-IV): sequencing the most valuable type-strain genomes for metagenomic binning, comparative biology and taxonomic classification.</title>
        <authorList>
            <person name="Goeker M."/>
        </authorList>
    </citation>
    <scope>NUCLEOTIDE SEQUENCE [LARGE SCALE GENOMIC DNA]</scope>
    <source>
        <strain evidence="1 2">DSM 102865</strain>
    </source>
</reference>
<name>A0ABX0UKQ5_9BACT</name>
<keyword evidence="2" id="KW-1185">Reference proteome</keyword>
<proteinExistence type="predicted"/>
<sequence length="33" mass="3905">MISGEAKIVWKKTVNNFIKSLDNQLNTTQYYEQ</sequence>
<comment type="caution">
    <text evidence="1">The sequence shown here is derived from an EMBL/GenBank/DDBJ whole genome shotgun (WGS) entry which is preliminary data.</text>
</comment>
<protein>
    <submittedName>
        <fullName evidence="1">Uncharacterized protein</fullName>
    </submittedName>
</protein>
<accession>A0ABX0UKQ5</accession>
<evidence type="ECO:0000313" key="1">
    <source>
        <dbReference type="EMBL" id="NIJ53596.1"/>
    </source>
</evidence>
<gene>
    <name evidence="1" type="ORF">FHS68_002778</name>
</gene>
<dbReference type="EMBL" id="JAASQJ010000003">
    <property type="protein sequence ID" value="NIJ53596.1"/>
    <property type="molecule type" value="Genomic_DNA"/>
</dbReference>
<evidence type="ECO:0000313" key="2">
    <source>
        <dbReference type="Proteomes" id="UP001179181"/>
    </source>
</evidence>
<organism evidence="1 2">
    <name type="scientific">Dyadobacter arcticus</name>
    <dbReference type="NCBI Taxonomy" id="1078754"/>
    <lineage>
        <taxon>Bacteria</taxon>
        <taxon>Pseudomonadati</taxon>
        <taxon>Bacteroidota</taxon>
        <taxon>Cytophagia</taxon>
        <taxon>Cytophagales</taxon>
        <taxon>Spirosomataceae</taxon>
        <taxon>Dyadobacter</taxon>
    </lineage>
</organism>
<dbReference type="Proteomes" id="UP001179181">
    <property type="component" value="Unassembled WGS sequence"/>
</dbReference>